<dbReference type="AlphaFoldDB" id="A0A9J6P0W2"/>
<sequence>MKKTSVGNIVWGWIFPILSYILFFMSIYLIKLVDDRMGLQRDLFVRNKKLFTSVLSPELVIIYKIILIIGTLISIYYMFKVNRQNKSTMFGSKTYSFKAYYYGIFSSAVSIAAFAMLFSLEKVDTLAFPWIVISLLIAAIVQYIRIIQYMITNKR</sequence>
<protein>
    <submittedName>
        <fullName evidence="2">Uncharacterized protein</fullName>
    </submittedName>
</protein>
<evidence type="ECO:0000256" key="1">
    <source>
        <dbReference type="SAM" id="Phobius"/>
    </source>
</evidence>
<keyword evidence="3" id="KW-1185">Reference proteome</keyword>
<feature type="transmembrane region" description="Helical" evidence="1">
    <location>
        <begin position="126"/>
        <end position="146"/>
    </location>
</feature>
<dbReference type="EMBL" id="JAGSOJ010000002">
    <property type="protein sequence ID" value="MCM1989745.1"/>
    <property type="molecule type" value="Genomic_DNA"/>
</dbReference>
<reference evidence="2" key="2">
    <citation type="submission" date="2021-04" db="EMBL/GenBank/DDBJ databases">
        <authorList>
            <person name="Dong X."/>
        </authorList>
    </citation>
    <scope>NUCLEOTIDE SEQUENCE</scope>
    <source>
        <strain evidence="2">ZWT</strain>
    </source>
</reference>
<evidence type="ECO:0000313" key="2">
    <source>
        <dbReference type="EMBL" id="MCM1989745.1"/>
    </source>
</evidence>
<comment type="caution">
    <text evidence="2">The sequence shown here is derived from an EMBL/GenBank/DDBJ whole genome shotgun (WGS) entry which is preliminary data.</text>
</comment>
<reference evidence="2" key="1">
    <citation type="journal article" date="2021" name="mSystems">
        <title>Bacteria and Archaea Synergistically Convert Glycine Betaine to Biogenic Methane in the Formosa Cold Seep of the South China Sea.</title>
        <authorList>
            <person name="Li L."/>
            <person name="Zhang W."/>
            <person name="Zhang S."/>
            <person name="Song L."/>
            <person name="Sun Q."/>
            <person name="Zhang H."/>
            <person name="Xiang H."/>
            <person name="Dong X."/>
        </authorList>
    </citation>
    <scope>NUCLEOTIDE SEQUENCE</scope>
    <source>
        <strain evidence="2">ZWT</strain>
    </source>
</reference>
<keyword evidence="1" id="KW-1133">Transmembrane helix</keyword>
<evidence type="ECO:0000313" key="3">
    <source>
        <dbReference type="Proteomes" id="UP001056429"/>
    </source>
</evidence>
<feature type="transmembrane region" description="Helical" evidence="1">
    <location>
        <begin position="60"/>
        <end position="79"/>
    </location>
</feature>
<name>A0A9J6P0W2_9CLOT</name>
<proteinExistence type="predicted"/>
<dbReference type="RefSeq" id="WP_250858771.1">
    <property type="nucleotide sequence ID" value="NZ_JAGSOJ010000002.1"/>
</dbReference>
<accession>A0A9J6P0W2</accession>
<feature type="transmembrane region" description="Helical" evidence="1">
    <location>
        <begin position="99"/>
        <end position="120"/>
    </location>
</feature>
<keyword evidence="1" id="KW-0812">Transmembrane</keyword>
<feature type="transmembrane region" description="Helical" evidence="1">
    <location>
        <begin position="9"/>
        <end position="30"/>
    </location>
</feature>
<dbReference type="Proteomes" id="UP001056429">
    <property type="component" value="Unassembled WGS sequence"/>
</dbReference>
<organism evidence="2 3">
    <name type="scientific">Oceanirhabdus seepicola</name>
    <dbReference type="NCBI Taxonomy" id="2828781"/>
    <lineage>
        <taxon>Bacteria</taxon>
        <taxon>Bacillati</taxon>
        <taxon>Bacillota</taxon>
        <taxon>Clostridia</taxon>
        <taxon>Eubacteriales</taxon>
        <taxon>Clostridiaceae</taxon>
        <taxon>Oceanirhabdus</taxon>
    </lineage>
</organism>
<gene>
    <name evidence="2" type="ORF">KDK92_08340</name>
</gene>
<keyword evidence="1" id="KW-0472">Membrane</keyword>